<protein>
    <submittedName>
        <fullName evidence="1">Uncharacterized protein</fullName>
    </submittedName>
</protein>
<reference evidence="1 2" key="1">
    <citation type="submission" date="2016-11" db="EMBL/GenBank/DDBJ databases">
        <authorList>
            <person name="Jaros S."/>
            <person name="Januszkiewicz K."/>
            <person name="Wedrychowicz H."/>
        </authorList>
    </citation>
    <scope>NUCLEOTIDE SEQUENCE [LARGE SCALE GENOMIC DNA]</scope>
    <source>
        <strain evidence="1 2">GAS242</strain>
    </source>
</reference>
<organism evidence="1 2">
    <name type="scientific">Bradyrhizobium erythrophlei</name>
    <dbReference type="NCBI Taxonomy" id="1437360"/>
    <lineage>
        <taxon>Bacteria</taxon>
        <taxon>Pseudomonadati</taxon>
        <taxon>Pseudomonadota</taxon>
        <taxon>Alphaproteobacteria</taxon>
        <taxon>Hyphomicrobiales</taxon>
        <taxon>Nitrobacteraceae</taxon>
        <taxon>Bradyrhizobium</taxon>
    </lineage>
</organism>
<accession>A0A1M5GDT4</accession>
<dbReference type="Proteomes" id="UP000190675">
    <property type="component" value="Chromosome I"/>
</dbReference>
<proteinExistence type="predicted"/>
<dbReference type="EMBL" id="LT670818">
    <property type="protein sequence ID" value="SHG01622.1"/>
    <property type="molecule type" value="Genomic_DNA"/>
</dbReference>
<gene>
    <name evidence="1" type="ORF">SAMN05444169_0067</name>
</gene>
<name>A0A1M5GDT4_9BRAD</name>
<sequence>MPLQSYALVKMHPVKIQIQMLNECAAGWETAAASPTGAWTAAQETEPVLSGRRGCAYLMPAAAKPAFTAATRISICVCGRLRNSDRVASTTARRLSAKVDWRESCWVSAM</sequence>
<dbReference type="AlphaFoldDB" id="A0A1M5GDT4"/>
<evidence type="ECO:0000313" key="1">
    <source>
        <dbReference type="EMBL" id="SHG01622.1"/>
    </source>
</evidence>
<evidence type="ECO:0000313" key="2">
    <source>
        <dbReference type="Proteomes" id="UP000190675"/>
    </source>
</evidence>